<dbReference type="EnsemblPlants" id="QL02p091668:mrna">
    <property type="protein sequence ID" value="QL02p091668:mrna"/>
    <property type="gene ID" value="QL02p091668"/>
</dbReference>
<dbReference type="FunFam" id="3.80.10.10:FF:001642">
    <property type="entry name" value="Leucine-rich repeat receptor-like protein kinase TDR"/>
    <property type="match status" value="1"/>
</dbReference>
<keyword evidence="10" id="KW-0325">Glycoprotein</keyword>
<dbReference type="FunCoup" id="A0A7N2R060">
    <property type="interactions" value="784"/>
</dbReference>
<dbReference type="SMART" id="SM00220">
    <property type="entry name" value="S_TKc"/>
    <property type="match status" value="1"/>
</dbReference>
<evidence type="ECO:0000256" key="3">
    <source>
        <dbReference type="ARBA" id="ARBA00009592"/>
    </source>
</evidence>
<dbReference type="InterPro" id="IPR011009">
    <property type="entry name" value="Kinase-like_dom_sf"/>
</dbReference>
<dbReference type="FunFam" id="3.80.10.10:FF:000221">
    <property type="entry name" value="Leucine-rich repeat receptor-like protein kinase PXL1"/>
    <property type="match status" value="1"/>
</dbReference>
<keyword evidence="8 11" id="KW-1133">Transmembrane helix</keyword>
<dbReference type="SMART" id="SM00369">
    <property type="entry name" value="LRR_TYP"/>
    <property type="match status" value="5"/>
</dbReference>
<comment type="similarity">
    <text evidence="3">Belongs to the RLP family.</text>
</comment>
<proteinExistence type="inferred from homology"/>
<sequence>MRLCQGGLWVCRELNCPRRYPKAILSSLGHNLPWLGPSGSPRRFLSGVPSFVHLSHALRVPMEIFRCLAYKLLLSLMFILVVSAIDPYSEALLGLKSELVDDDHSLSDWLVPPGKNAPGEVSACSWSGITCNSNKTIVIGLDLSMKNLSGVMTGKQLGVFTKLVDLNLSFNSFSGQLPVEIFNLSNLNVLDISRNNFSGHFPGGISGLKNLVVFDAFSNSFSGPLPVEVPQLDSLKVLNFAGSYFNGPIPPEYGSFKSLEFLHLGGNFLSGNIPPELGKLKTVTHMEIGYNTYQGSIPWQLGNMSELQYLDIAGANLSGPIPEQLSNLTKLQSLFLFRNQLTGLIPREFSRIMALTNLDLSDNQISGPIPESFVELKNLRLLSLMYNEMNSTVPEDIAELPSLETLLIWNNFFSGSLPRSLGRNSKIKWVDVSTNNFIGSIPPDICSGGMLYKLILFSNNFSGSLSPSLSNCSSLVRLRLEDNSFSGEVPLKFSHLSDITYVDLSRNNLTGGIPTDISQAAKLQYFNISNNPELGGMIPAETWSLPPLQNFSASSCSISGNLPPFQSCKSISVIELSMNNLSGIVPKSVSNCQAIERMDLANNNLSGHIPEELANLPALSVLDLSHNSFNGPIPAKFGSSSSLLLLNVSFNDISGSIPSENSFRLMGSTAFVGNPQLCGAPLRPCSGSDTILGSKGTRKLRWVLVLCAGVVILIVALILGIIYFQRGFKGRWKMVSFNGIPRFTAKDVLKSLGSTESAEAVQAPSASVCKAVLPTGITVLVKKIEWEAKRIGVMSEFITTLGNSRHKNLIRLLGFCYNKHLAYLLYDYLPNGNLAEKIRMKMDWATKYKIIVGIAKGLCFLHHDCYPAIPHGDLKSSNIVFDENMEPHLAEFGFKYLVQLNKGLYPATSKKETGEFNNAIKEELYTDVYNFGEIILEILTNGKLTNAGASIHNKPKEVLLKDIYNENEVDCKTSLQEEIKLVIDVAFICTRSRASDRPSIEDALKFLSGLKPQDNNRT</sequence>
<evidence type="ECO:0000256" key="9">
    <source>
        <dbReference type="ARBA" id="ARBA00023136"/>
    </source>
</evidence>
<keyword evidence="6" id="KW-0732">Signal</keyword>
<feature type="transmembrane region" description="Helical" evidence="11">
    <location>
        <begin position="702"/>
        <end position="724"/>
    </location>
</feature>
<dbReference type="Pfam" id="PF07714">
    <property type="entry name" value="PK_Tyr_Ser-Thr"/>
    <property type="match status" value="1"/>
</dbReference>
<dbReference type="InParanoid" id="A0A7N2R060"/>
<dbReference type="AlphaFoldDB" id="A0A7N2R060"/>
<dbReference type="InterPro" id="IPR000719">
    <property type="entry name" value="Prot_kinase_dom"/>
</dbReference>
<reference evidence="14" key="1">
    <citation type="journal article" date="2016" name="G3 (Bethesda)">
        <title>First Draft Assembly and Annotation of the Genome of a California Endemic Oak Quercus lobata Nee (Fagaceae).</title>
        <authorList>
            <person name="Sork V.L."/>
            <person name="Fitz-Gibbon S.T."/>
            <person name="Puiu D."/>
            <person name="Crepeau M."/>
            <person name="Gugger P.F."/>
            <person name="Sherman R."/>
            <person name="Stevens K."/>
            <person name="Langley C.H."/>
            <person name="Pellegrini M."/>
            <person name="Salzberg S.L."/>
        </authorList>
    </citation>
    <scope>NUCLEOTIDE SEQUENCE [LARGE SCALE GENOMIC DNA]</scope>
    <source>
        <strain evidence="14">cv. SW786</strain>
    </source>
</reference>
<dbReference type="PROSITE" id="PS50011">
    <property type="entry name" value="PROTEIN_KINASE_DOM"/>
    <property type="match status" value="1"/>
</dbReference>
<evidence type="ECO:0000313" key="13">
    <source>
        <dbReference type="EnsemblPlants" id="QL02p091668:mrna"/>
    </source>
</evidence>
<dbReference type="PANTHER" id="PTHR48054:SF30">
    <property type="entry name" value="LEUCINE-RICH REPEAT PROTEIN KINASE FAMILY PROTEIN"/>
    <property type="match status" value="1"/>
</dbReference>
<dbReference type="FunFam" id="3.30.200.20:FF:001006">
    <property type="entry name" value="Leucine-rich repeat receptor-like protein kinase TDR"/>
    <property type="match status" value="1"/>
</dbReference>
<dbReference type="Pfam" id="PF00560">
    <property type="entry name" value="LRR_1"/>
    <property type="match status" value="4"/>
</dbReference>
<evidence type="ECO:0000259" key="12">
    <source>
        <dbReference type="PROSITE" id="PS50011"/>
    </source>
</evidence>
<evidence type="ECO:0000256" key="6">
    <source>
        <dbReference type="ARBA" id="ARBA00022729"/>
    </source>
</evidence>
<evidence type="ECO:0000256" key="10">
    <source>
        <dbReference type="ARBA" id="ARBA00023180"/>
    </source>
</evidence>
<evidence type="ECO:0000313" key="14">
    <source>
        <dbReference type="Proteomes" id="UP000594261"/>
    </source>
</evidence>
<dbReference type="SUPFAM" id="SSF56112">
    <property type="entry name" value="Protein kinase-like (PK-like)"/>
    <property type="match status" value="1"/>
</dbReference>
<dbReference type="Gene3D" id="3.80.10.10">
    <property type="entry name" value="Ribonuclease Inhibitor"/>
    <property type="match status" value="3"/>
</dbReference>
<dbReference type="InterPro" id="IPR008271">
    <property type="entry name" value="Ser/Thr_kinase_AS"/>
</dbReference>
<dbReference type="Pfam" id="PF13855">
    <property type="entry name" value="LRR_8"/>
    <property type="match status" value="2"/>
</dbReference>
<protein>
    <recommendedName>
        <fullName evidence="12">Protein kinase domain-containing protein</fullName>
    </recommendedName>
</protein>
<reference evidence="13" key="2">
    <citation type="submission" date="2021-01" db="UniProtKB">
        <authorList>
            <consortium name="EnsemblPlants"/>
        </authorList>
    </citation>
    <scope>IDENTIFICATION</scope>
</reference>
<dbReference type="Pfam" id="PF08263">
    <property type="entry name" value="LRRNT_2"/>
    <property type="match status" value="1"/>
</dbReference>
<dbReference type="InterPro" id="IPR052592">
    <property type="entry name" value="LRR-RLK"/>
</dbReference>
<dbReference type="InterPro" id="IPR003591">
    <property type="entry name" value="Leu-rich_rpt_typical-subtyp"/>
</dbReference>
<dbReference type="GO" id="GO:0016020">
    <property type="term" value="C:membrane"/>
    <property type="evidence" value="ECO:0007669"/>
    <property type="project" value="UniProtKB-SubCell"/>
</dbReference>
<dbReference type="Gene3D" id="1.10.510.10">
    <property type="entry name" value="Transferase(Phosphotransferase) domain 1"/>
    <property type="match status" value="1"/>
</dbReference>
<keyword evidence="5 11" id="KW-0812">Transmembrane</keyword>
<name>A0A7N2R060_QUELO</name>
<dbReference type="Gramene" id="QL02p091668:mrna">
    <property type="protein sequence ID" value="QL02p091668:mrna"/>
    <property type="gene ID" value="QL02p091668"/>
</dbReference>
<organism evidence="13 14">
    <name type="scientific">Quercus lobata</name>
    <name type="common">Valley oak</name>
    <dbReference type="NCBI Taxonomy" id="97700"/>
    <lineage>
        <taxon>Eukaryota</taxon>
        <taxon>Viridiplantae</taxon>
        <taxon>Streptophyta</taxon>
        <taxon>Embryophyta</taxon>
        <taxon>Tracheophyta</taxon>
        <taxon>Spermatophyta</taxon>
        <taxon>Magnoliopsida</taxon>
        <taxon>eudicotyledons</taxon>
        <taxon>Gunneridae</taxon>
        <taxon>Pentapetalae</taxon>
        <taxon>rosids</taxon>
        <taxon>fabids</taxon>
        <taxon>Fagales</taxon>
        <taxon>Fagaceae</taxon>
        <taxon>Quercus</taxon>
    </lineage>
</organism>
<comment type="similarity">
    <text evidence="2">Belongs to the protein kinase superfamily. Ser/Thr protein kinase family.</text>
</comment>
<keyword evidence="4" id="KW-0433">Leucine-rich repeat</keyword>
<dbReference type="SUPFAM" id="SSF52058">
    <property type="entry name" value="L domain-like"/>
    <property type="match status" value="1"/>
</dbReference>
<dbReference type="FunFam" id="3.80.10.10:FF:000275">
    <property type="entry name" value="Leucine-rich repeat receptor-like protein kinase"/>
    <property type="match status" value="1"/>
</dbReference>
<dbReference type="InterPro" id="IPR032675">
    <property type="entry name" value="LRR_dom_sf"/>
</dbReference>
<keyword evidence="14" id="KW-1185">Reference proteome</keyword>
<dbReference type="PRINTS" id="PR00019">
    <property type="entry name" value="LEURICHRPT"/>
</dbReference>
<dbReference type="InterPro" id="IPR001245">
    <property type="entry name" value="Ser-Thr/Tyr_kinase_cat_dom"/>
</dbReference>
<dbReference type="PROSITE" id="PS00108">
    <property type="entry name" value="PROTEIN_KINASE_ST"/>
    <property type="match status" value="1"/>
</dbReference>
<dbReference type="Proteomes" id="UP000594261">
    <property type="component" value="Chromosome 2"/>
</dbReference>
<comment type="subcellular location">
    <subcellularLocation>
        <location evidence="1">Membrane</location>
        <topology evidence="1">Single-pass type I membrane protein</topology>
    </subcellularLocation>
</comment>
<dbReference type="FunFam" id="3.80.10.10:FF:001319">
    <property type="entry name" value="Leucine-rich repeat receptor-like protein kinase TDR"/>
    <property type="match status" value="1"/>
</dbReference>
<dbReference type="SUPFAM" id="SSF52047">
    <property type="entry name" value="RNI-like"/>
    <property type="match status" value="1"/>
</dbReference>
<dbReference type="OMA" id="ISIVEWV"/>
<evidence type="ECO:0000256" key="2">
    <source>
        <dbReference type="ARBA" id="ARBA00008684"/>
    </source>
</evidence>
<keyword evidence="7" id="KW-0677">Repeat</keyword>
<dbReference type="InterPro" id="IPR001611">
    <property type="entry name" value="Leu-rich_rpt"/>
</dbReference>
<accession>A0A7N2R060</accession>
<evidence type="ECO:0000256" key="1">
    <source>
        <dbReference type="ARBA" id="ARBA00004479"/>
    </source>
</evidence>
<dbReference type="GO" id="GO:0004672">
    <property type="term" value="F:protein kinase activity"/>
    <property type="evidence" value="ECO:0007669"/>
    <property type="project" value="InterPro"/>
</dbReference>
<evidence type="ECO:0000256" key="11">
    <source>
        <dbReference type="SAM" id="Phobius"/>
    </source>
</evidence>
<feature type="domain" description="Protein kinase" evidence="12">
    <location>
        <begin position="746"/>
        <end position="1010"/>
    </location>
</feature>
<dbReference type="Gene3D" id="3.30.200.20">
    <property type="entry name" value="Phosphorylase Kinase, domain 1"/>
    <property type="match status" value="1"/>
</dbReference>
<evidence type="ECO:0000256" key="7">
    <source>
        <dbReference type="ARBA" id="ARBA00022737"/>
    </source>
</evidence>
<dbReference type="FunFam" id="1.10.510.10:FF:001306">
    <property type="entry name" value="Leucine-rich repeat receptor-like protein kinase TDR"/>
    <property type="match status" value="1"/>
</dbReference>
<evidence type="ECO:0000256" key="4">
    <source>
        <dbReference type="ARBA" id="ARBA00022614"/>
    </source>
</evidence>
<keyword evidence="9 11" id="KW-0472">Membrane</keyword>
<evidence type="ECO:0000256" key="8">
    <source>
        <dbReference type="ARBA" id="ARBA00022989"/>
    </source>
</evidence>
<dbReference type="GO" id="GO:0005524">
    <property type="term" value="F:ATP binding"/>
    <property type="evidence" value="ECO:0007669"/>
    <property type="project" value="InterPro"/>
</dbReference>
<dbReference type="InterPro" id="IPR013210">
    <property type="entry name" value="LRR_N_plant-typ"/>
</dbReference>
<evidence type="ECO:0000256" key="5">
    <source>
        <dbReference type="ARBA" id="ARBA00022692"/>
    </source>
</evidence>
<dbReference type="PANTHER" id="PTHR48054">
    <property type="entry name" value="RECEPTOR KINASE-LIKE PROTEIN XA21"/>
    <property type="match status" value="1"/>
</dbReference>